<evidence type="ECO:0000256" key="2">
    <source>
        <dbReference type="ARBA" id="ARBA00022980"/>
    </source>
</evidence>
<dbReference type="GO" id="GO:1990904">
    <property type="term" value="C:ribonucleoprotein complex"/>
    <property type="evidence" value="ECO:0007669"/>
    <property type="project" value="UniProtKB-KW"/>
</dbReference>
<reference evidence="4 5" key="1">
    <citation type="journal article" date="2010" name="Cell">
        <title>The genome of Naegleria gruberi illuminates early eukaryotic versatility.</title>
        <authorList>
            <person name="Fritz-Laylin L.K."/>
            <person name="Prochnik S.E."/>
            <person name="Ginger M.L."/>
            <person name="Dacks J.B."/>
            <person name="Carpenter M.L."/>
            <person name="Field M.C."/>
            <person name="Kuo A."/>
            <person name="Paredez A."/>
            <person name="Chapman J."/>
            <person name="Pham J."/>
            <person name="Shu S."/>
            <person name="Neupane R."/>
            <person name="Cipriano M."/>
            <person name="Mancuso J."/>
            <person name="Tu H."/>
            <person name="Salamov A."/>
            <person name="Lindquist E."/>
            <person name="Shapiro H."/>
            <person name="Lucas S."/>
            <person name="Grigoriev I.V."/>
            <person name="Cande W.Z."/>
            <person name="Fulton C."/>
            <person name="Rokhsar D.S."/>
            <person name="Dawson S.C."/>
        </authorList>
    </citation>
    <scope>NUCLEOTIDE SEQUENCE [LARGE SCALE GENOMIC DNA]</scope>
    <source>
        <strain evidence="4 5">NEG-M</strain>
    </source>
</reference>
<dbReference type="AlphaFoldDB" id="D2VI67"/>
<evidence type="ECO:0000313" key="5">
    <source>
        <dbReference type="Proteomes" id="UP000006671"/>
    </source>
</evidence>
<dbReference type="GO" id="GO:0005840">
    <property type="term" value="C:ribosome"/>
    <property type="evidence" value="ECO:0007669"/>
    <property type="project" value="UniProtKB-KW"/>
</dbReference>
<keyword evidence="5" id="KW-1185">Reference proteome</keyword>
<dbReference type="VEuPathDB" id="AmoebaDB:NAEGRDRAFT_34314"/>
<feature type="non-terminal residue" evidence="4">
    <location>
        <position position="1"/>
    </location>
</feature>
<accession>D2VI67</accession>
<proteinExistence type="inferred from homology"/>
<dbReference type="OrthoDB" id="10260596at2759"/>
<dbReference type="InterPro" id="IPR001377">
    <property type="entry name" value="Ribosomal_eS6"/>
</dbReference>
<organism evidence="5">
    <name type="scientific">Naegleria gruberi</name>
    <name type="common">Amoeba</name>
    <dbReference type="NCBI Taxonomy" id="5762"/>
    <lineage>
        <taxon>Eukaryota</taxon>
        <taxon>Discoba</taxon>
        <taxon>Heterolobosea</taxon>
        <taxon>Tetramitia</taxon>
        <taxon>Eutetramitia</taxon>
        <taxon>Vahlkampfiidae</taxon>
        <taxon>Naegleria</taxon>
    </lineage>
</organism>
<dbReference type="GO" id="GO:0006412">
    <property type="term" value="P:translation"/>
    <property type="evidence" value="ECO:0007669"/>
    <property type="project" value="InterPro"/>
</dbReference>
<sequence length="218" mass="25374">KLQVSNPLTSQTKVYETSDLYYQSFPFLGKRIGECISGDILNIPDLANCKFKITAAINNNGKQCHPTILKIGKISPLLRAGEFGFQKCWRKRDGERRRKTLMGCFLDRSVSAVSLKLIKSPAHVIVGLTDDPKHKTLGPKRASKIRKLFNLSKEDDVRKFVIKRNVKICKKSDVKGVKIQRLITPERIRRKQKQLRERMKRNLRRRMERKEFETKYTM</sequence>
<dbReference type="RefSeq" id="XP_002676285.1">
    <property type="nucleotide sequence ID" value="XM_002676239.1"/>
</dbReference>
<dbReference type="GeneID" id="8853116"/>
<protein>
    <submittedName>
        <fullName evidence="4">Predicted protein</fullName>
    </submittedName>
</protein>
<dbReference type="KEGG" id="ngr:NAEGRDRAFT_34314"/>
<keyword evidence="2" id="KW-0689">Ribosomal protein</keyword>
<dbReference type="Pfam" id="PF01092">
    <property type="entry name" value="Ribosomal_S6e"/>
    <property type="match status" value="1"/>
</dbReference>
<comment type="similarity">
    <text evidence="1">Belongs to the eukaryotic ribosomal protein eS6 family.</text>
</comment>
<dbReference type="Proteomes" id="UP000006671">
    <property type="component" value="Unassembled WGS sequence"/>
</dbReference>
<evidence type="ECO:0000256" key="1">
    <source>
        <dbReference type="ARBA" id="ARBA00009312"/>
    </source>
</evidence>
<dbReference type="SMART" id="SM01405">
    <property type="entry name" value="Ribosomal_S6e"/>
    <property type="match status" value="1"/>
</dbReference>
<name>D2VI67_NAEGR</name>
<dbReference type="InParanoid" id="D2VI67"/>
<evidence type="ECO:0000313" key="4">
    <source>
        <dbReference type="EMBL" id="EFC43541.1"/>
    </source>
</evidence>
<dbReference type="STRING" id="5762.D2VI67"/>
<dbReference type="EMBL" id="GG738873">
    <property type="protein sequence ID" value="EFC43541.1"/>
    <property type="molecule type" value="Genomic_DNA"/>
</dbReference>
<dbReference type="OMA" id="RIGECIS"/>
<evidence type="ECO:0000256" key="3">
    <source>
        <dbReference type="ARBA" id="ARBA00023274"/>
    </source>
</evidence>
<dbReference type="GO" id="GO:0003735">
    <property type="term" value="F:structural constituent of ribosome"/>
    <property type="evidence" value="ECO:0007669"/>
    <property type="project" value="InterPro"/>
</dbReference>
<gene>
    <name evidence="4" type="ORF">NAEGRDRAFT_34314</name>
</gene>
<dbReference type="PIRSF" id="PIRSF002129">
    <property type="entry name" value="Ribosom_S6_euk"/>
    <property type="match status" value="1"/>
</dbReference>
<keyword evidence="3" id="KW-0687">Ribonucleoprotein</keyword>
<dbReference type="eggNOG" id="KOG1646">
    <property type="taxonomic scope" value="Eukaryota"/>
</dbReference>
<dbReference type="InterPro" id="IPR014401">
    <property type="entry name" value="Ribosomal_eS6-like"/>
</dbReference>
<dbReference type="Gene3D" id="1.20.5.2650">
    <property type="match status" value="1"/>
</dbReference>
<dbReference type="PANTHER" id="PTHR11502">
    <property type="entry name" value="40S RIBOSOMAL PROTEIN S6"/>
    <property type="match status" value="1"/>
</dbReference>